<dbReference type="EMBL" id="JAPDNT010000032">
    <property type="protein sequence ID" value="MCW3477212.1"/>
    <property type="molecule type" value="Genomic_DNA"/>
</dbReference>
<dbReference type="Proteomes" id="UP001165679">
    <property type="component" value="Unassembled WGS sequence"/>
</dbReference>
<dbReference type="PANTHER" id="PTHR48207">
    <property type="entry name" value="SUCCINATE--HYDROXYMETHYLGLUTARATE COA-TRANSFERASE"/>
    <property type="match status" value="1"/>
</dbReference>
<organism evidence="2 3">
    <name type="scientific">Limobrevibacterium gyesilva</name>
    <dbReference type="NCBI Taxonomy" id="2991712"/>
    <lineage>
        <taxon>Bacteria</taxon>
        <taxon>Pseudomonadati</taxon>
        <taxon>Pseudomonadota</taxon>
        <taxon>Alphaproteobacteria</taxon>
        <taxon>Acetobacterales</taxon>
        <taxon>Acetobacteraceae</taxon>
        <taxon>Limobrevibacterium</taxon>
    </lineage>
</organism>
<dbReference type="SUPFAM" id="SSF89796">
    <property type="entry name" value="CoA-transferase family III (CaiB/BaiF)"/>
    <property type="match status" value="1"/>
</dbReference>
<accession>A0AA42CJT3</accession>
<dbReference type="InterPro" id="IPR003673">
    <property type="entry name" value="CoA-Trfase_fam_III"/>
</dbReference>
<comment type="caution">
    <text evidence="2">The sequence shown here is derived from an EMBL/GenBank/DDBJ whole genome shotgun (WGS) entry which is preliminary data.</text>
</comment>
<dbReference type="Pfam" id="PF02515">
    <property type="entry name" value="CoA_transf_3"/>
    <property type="match status" value="1"/>
</dbReference>
<name>A0AA42CJT3_9PROT</name>
<evidence type="ECO:0000256" key="1">
    <source>
        <dbReference type="ARBA" id="ARBA00022679"/>
    </source>
</evidence>
<keyword evidence="1 2" id="KW-0808">Transferase</keyword>
<reference evidence="2" key="1">
    <citation type="submission" date="2022-09" db="EMBL/GenBank/DDBJ databases">
        <title>Rhodovastum sp. nov. RN2-1 isolated from soil in Seongnam, South Korea.</title>
        <authorList>
            <person name="Le N.T."/>
        </authorList>
    </citation>
    <scope>NUCLEOTIDE SEQUENCE</scope>
    <source>
        <strain evidence="2">RN2-1</strain>
    </source>
</reference>
<proteinExistence type="predicted"/>
<dbReference type="InterPro" id="IPR023606">
    <property type="entry name" value="CoA-Trfase_III_dom_1_sf"/>
</dbReference>
<evidence type="ECO:0000313" key="3">
    <source>
        <dbReference type="Proteomes" id="UP001165679"/>
    </source>
</evidence>
<dbReference type="RefSeq" id="WP_264716146.1">
    <property type="nucleotide sequence ID" value="NZ_JAPDNT010000032.1"/>
</dbReference>
<protein>
    <submittedName>
        <fullName evidence="2">CoA transferase</fullName>
    </submittedName>
</protein>
<dbReference type="InterPro" id="IPR050483">
    <property type="entry name" value="CoA-transferase_III_domain"/>
</dbReference>
<dbReference type="PANTHER" id="PTHR48207:SF4">
    <property type="entry name" value="BLL6097 PROTEIN"/>
    <property type="match status" value="1"/>
</dbReference>
<keyword evidence="3" id="KW-1185">Reference proteome</keyword>
<dbReference type="AlphaFoldDB" id="A0AA42CJT3"/>
<dbReference type="GO" id="GO:0008410">
    <property type="term" value="F:CoA-transferase activity"/>
    <property type="evidence" value="ECO:0007669"/>
    <property type="project" value="TreeGrafter"/>
</dbReference>
<reference evidence="2" key="2">
    <citation type="submission" date="2022-10" db="EMBL/GenBank/DDBJ databases">
        <authorList>
            <person name="Trinh H.N."/>
        </authorList>
    </citation>
    <scope>NUCLEOTIDE SEQUENCE</scope>
    <source>
        <strain evidence="2">RN2-1</strain>
    </source>
</reference>
<dbReference type="Gene3D" id="3.30.1540.10">
    <property type="entry name" value="formyl-coa transferase, domain 3"/>
    <property type="match status" value="1"/>
</dbReference>
<sequence>MSLLAGMLVADFTRVFSGPAATQLLADYGADVVKIEDPRAGDDARVFGLGDNSAHPAGGASASFVALNRNKRSLGLDLKSDAGRAVALRICARADVLVHNFRPGVIERLGFGYDALSAANPGLVYCEISGYGRQGPLAARGANDIALQAHSGLMSITGEAGGAPVRCGSAVVDLHCGMSAVAGIFAALLHRERTGKGQRVETSLLAAGANLMTYFYQEYWLDGTVPRAMGSANALTVPNQAFPTADGAAIIIGSNDEMWLRCARTLDAAALDQPEFRSVEGRRANRVRLVELLSGITRRHSTDALVAMLDAAKVVAAPVRDVGRAAEDPQLHAIGQVTEYEAEGRTLKSVAPPFRLGAAPPVPPRGPPALAADTDPVLRQFGYAPDEIAALRAAGAFG</sequence>
<dbReference type="InterPro" id="IPR044855">
    <property type="entry name" value="CoA-Trfase_III_dom3_sf"/>
</dbReference>
<evidence type="ECO:0000313" key="2">
    <source>
        <dbReference type="EMBL" id="MCW3477212.1"/>
    </source>
</evidence>
<gene>
    <name evidence="2" type="ORF">OL599_21805</name>
</gene>
<dbReference type="Gene3D" id="3.40.50.10540">
    <property type="entry name" value="Crotonobetainyl-coa:carnitine coa-transferase, domain 1"/>
    <property type="match status" value="1"/>
</dbReference>